<dbReference type="InterPro" id="IPR008145">
    <property type="entry name" value="GK/Ca_channel_bsu"/>
</dbReference>
<sequence>MNGMVRSIILSGPSGAGKSTIIRKLLKEYGNIFGFVTSHTSRFPRPMEQNGIDYHYVSKEDIWKGVANGNFLEHTEYSGNIYGTTKNAFRKASANNRIAIMDLNIDGVRNLKDTSIMPYSVYLRPTSLKMVETKLRNRNTETDDEIYRRIMLAKYDMETYTEPGLFDDIIIEDNVNEAYSKFIKQLQERIKVYFNKY</sequence>
<evidence type="ECO:0000256" key="3">
    <source>
        <dbReference type="ARBA" id="ARBA00022777"/>
    </source>
</evidence>
<evidence type="ECO:0000256" key="1">
    <source>
        <dbReference type="ARBA" id="ARBA00005790"/>
    </source>
</evidence>
<protein>
    <submittedName>
        <fullName evidence="5">Guanylate kinase</fullName>
    </submittedName>
</protein>
<keyword evidence="2" id="KW-0808">Transferase</keyword>
<dbReference type="PANTHER" id="PTHR23117">
    <property type="entry name" value="GUANYLATE KINASE-RELATED"/>
    <property type="match status" value="1"/>
</dbReference>
<dbReference type="SMART" id="SM00072">
    <property type="entry name" value="GuKc"/>
    <property type="match status" value="1"/>
</dbReference>
<reference evidence="5 6" key="1">
    <citation type="journal article" date="2017" name="Virus Genes">
        <title>Two novel poxviruses with unusual genome rearrangements: NY_014 and Murmansk.</title>
        <authorList>
            <person name="Smithson C."/>
            <person name="Meyer H."/>
            <person name="Gigante C.M."/>
            <person name="Gao J."/>
            <person name="Zhao H."/>
            <person name="Batra D."/>
            <person name="Damon I."/>
            <person name="Upton C."/>
            <person name="Li Y."/>
        </authorList>
    </citation>
    <scope>NUCLEOTIDE SEQUENCE [LARGE SCALE GENOMIC DNA]</scope>
    <source>
        <strain evidence="5 6">LEIV-11411</strain>
    </source>
</reference>
<feature type="domain" description="Guanylate kinase-like" evidence="4">
    <location>
        <begin position="5"/>
        <end position="187"/>
    </location>
</feature>
<dbReference type="SUPFAM" id="SSF52540">
    <property type="entry name" value="P-loop containing nucleoside triphosphate hydrolases"/>
    <property type="match status" value="1"/>
</dbReference>
<evidence type="ECO:0000256" key="2">
    <source>
        <dbReference type="ARBA" id="ARBA00022679"/>
    </source>
</evidence>
<proteinExistence type="inferred from homology"/>
<gene>
    <name evidence="5" type="ORF">Murmansk-174</name>
</gene>
<dbReference type="PROSITE" id="PS00856">
    <property type="entry name" value="GUANYLATE_KINASE_1"/>
    <property type="match status" value="1"/>
</dbReference>
<organism evidence="5 6">
    <name type="scientific">Murmansk poxvirus</name>
    <dbReference type="NCBI Taxonomy" id="2025359"/>
    <lineage>
        <taxon>Viruses</taxon>
        <taxon>Varidnaviria</taxon>
        <taxon>Bamfordvirae</taxon>
        <taxon>Nucleocytoviricota</taxon>
        <taxon>Pokkesviricetes</taxon>
        <taxon>Chitovirales</taxon>
        <taxon>Poxviridae</taxon>
        <taxon>Chordopoxvirinae</taxon>
        <taxon>Centapoxvirus</taxon>
        <taxon>Centapoxvirus microtuspox</taxon>
        <taxon>Murmansk microtuspox virus</taxon>
    </lineage>
</organism>
<evidence type="ECO:0000259" key="4">
    <source>
        <dbReference type="PROSITE" id="PS50052"/>
    </source>
</evidence>
<name>A0A223FN12_9POXV</name>
<evidence type="ECO:0000313" key="5">
    <source>
        <dbReference type="EMBL" id="AST09369.1"/>
    </source>
</evidence>
<dbReference type="PANTHER" id="PTHR23117:SF13">
    <property type="entry name" value="GUANYLATE KINASE"/>
    <property type="match status" value="1"/>
</dbReference>
<keyword evidence="6" id="KW-1185">Reference proteome</keyword>
<evidence type="ECO:0000313" key="6">
    <source>
        <dbReference type="Proteomes" id="UP000217350"/>
    </source>
</evidence>
<accession>A0A223FN12</accession>
<dbReference type="CDD" id="cd00071">
    <property type="entry name" value="GMPK"/>
    <property type="match status" value="1"/>
</dbReference>
<keyword evidence="3 5" id="KW-0418">Kinase</keyword>
<dbReference type="InterPro" id="IPR020590">
    <property type="entry name" value="Guanylate_kinase_CS"/>
</dbReference>
<dbReference type="EMBL" id="MF001304">
    <property type="protein sequence ID" value="AST09369.1"/>
    <property type="molecule type" value="Genomic_DNA"/>
</dbReference>
<dbReference type="InterPro" id="IPR027417">
    <property type="entry name" value="P-loop_NTPase"/>
</dbReference>
<dbReference type="Proteomes" id="UP000217350">
    <property type="component" value="Segment"/>
</dbReference>
<comment type="similarity">
    <text evidence="1">Belongs to the guanylate kinase family.</text>
</comment>
<dbReference type="Pfam" id="PF00625">
    <property type="entry name" value="Guanylate_kin"/>
    <property type="match status" value="1"/>
</dbReference>
<dbReference type="InterPro" id="IPR008144">
    <property type="entry name" value="Guanylate_kin-like_dom"/>
</dbReference>
<dbReference type="PROSITE" id="PS50052">
    <property type="entry name" value="GUANYLATE_KINASE_2"/>
    <property type="match status" value="1"/>
</dbReference>
<dbReference type="Gene3D" id="3.40.50.300">
    <property type="entry name" value="P-loop containing nucleotide triphosphate hydrolases"/>
    <property type="match status" value="1"/>
</dbReference>
<dbReference type="OrthoDB" id="12024at10239"/>
<dbReference type="GO" id="GO:0004385">
    <property type="term" value="F:GMP kinase activity"/>
    <property type="evidence" value="ECO:0007669"/>
    <property type="project" value="TreeGrafter"/>
</dbReference>